<organism evidence="1 2">
    <name type="scientific">Rhododendron molle</name>
    <name type="common">Chinese azalea</name>
    <name type="synonym">Azalea mollis</name>
    <dbReference type="NCBI Taxonomy" id="49168"/>
    <lineage>
        <taxon>Eukaryota</taxon>
        <taxon>Viridiplantae</taxon>
        <taxon>Streptophyta</taxon>
        <taxon>Embryophyta</taxon>
        <taxon>Tracheophyta</taxon>
        <taxon>Spermatophyta</taxon>
        <taxon>Magnoliopsida</taxon>
        <taxon>eudicotyledons</taxon>
        <taxon>Gunneridae</taxon>
        <taxon>Pentapetalae</taxon>
        <taxon>asterids</taxon>
        <taxon>Ericales</taxon>
        <taxon>Ericaceae</taxon>
        <taxon>Ericoideae</taxon>
        <taxon>Rhodoreae</taxon>
        <taxon>Rhododendron</taxon>
    </lineage>
</organism>
<gene>
    <name evidence="1" type="ORF">RHMOL_Rhmol11G0215400</name>
</gene>
<accession>A0ACC0LUZ8</accession>
<sequence>MSLNCCCGSCYGNNERPCCFDWSKLPDDLTVQILCHLPEKPLIQFKCVSKAWYFLISNVCVPRVFAFMPLSGFLFRWMAPDYKYTMDYAPLDDNGGEGFVESYSMLLPFPHTGKDVLDCCNGLLLVVNRSSVPVEYYVCNPATKQCVPIPVSPMHLKFMYAKLAFNPLKSTNYKIVHLARSAAIASVTHPPELDVFSSDTGKWVKHLVLLEPELYGFKWIAHSVYLDGVLYLLSCAMYLLFFNLKADNLNAQAIKLPEIVRPGKFPVDRTTILRGFLGASKEFLYYANHIESAVLVWSLEQGCCKGGQWILKHNICVDDLAPHSQGRIFSSCYPLLRLMPYALHPTSDVIFLGIPSMLFSYHLKTNQFKVIHKLEYGRAIIDGQYCVFPYSRCLLALHNFTQRNILDRSPLGSELVMSSRYSTNYKELKELGKGSFGTVFLCKNLLDNKNYAVRKIPIKDGLDGHREKVLREVLALSTMDHRHVVRYVQHLPFSILGNKISPMILLLLGCSICVQAWIEDGYTVKQYSSEEESTSEDSVKANTTLYIQMKFCPRTLDGLLESCRDSNTVLDKRRVWRYFRQIVEGVHHIHKQSFVHQNLSRFNIFVDENENILIGDFGLATFPQDRSCGVAIIGDADNILYMAPELKEKDAQVVVSDKADIFSIGLLLCDLLYQFATDGERISVFGELRMGKFPESAEPILKDLLASTPLARPSTSEILRRPLPWGEVGLDYDYVRQLGGDMRTLHLDYNYVRHLEDNVRTLQPQVDEATVVIERLENLLFPRPLE</sequence>
<keyword evidence="2" id="KW-1185">Reference proteome</keyword>
<name>A0ACC0LUZ8_RHOML</name>
<dbReference type="Proteomes" id="UP001062846">
    <property type="component" value="Chromosome 11"/>
</dbReference>
<proteinExistence type="predicted"/>
<evidence type="ECO:0000313" key="2">
    <source>
        <dbReference type="Proteomes" id="UP001062846"/>
    </source>
</evidence>
<comment type="caution">
    <text evidence="1">The sequence shown here is derived from an EMBL/GenBank/DDBJ whole genome shotgun (WGS) entry which is preliminary data.</text>
</comment>
<evidence type="ECO:0000313" key="1">
    <source>
        <dbReference type="EMBL" id="KAI8532454.1"/>
    </source>
</evidence>
<protein>
    <submittedName>
        <fullName evidence="1">Uncharacterized protein</fullName>
    </submittedName>
</protein>
<dbReference type="EMBL" id="CM046398">
    <property type="protein sequence ID" value="KAI8532454.1"/>
    <property type="molecule type" value="Genomic_DNA"/>
</dbReference>
<reference evidence="1" key="1">
    <citation type="submission" date="2022-02" db="EMBL/GenBank/DDBJ databases">
        <title>Plant Genome Project.</title>
        <authorList>
            <person name="Zhang R.-G."/>
        </authorList>
    </citation>
    <scope>NUCLEOTIDE SEQUENCE</scope>
    <source>
        <strain evidence="1">AT1</strain>
    </source>
</reference>